<keyword evidence="2" id="KW-1185">Reference proteome</keyword>
<reference evidence="1 2" key="1">
    <citation type="submission" date="2023-07" db="EMBL/GenBank/DDBJ databases">
        <title>Sorghum-associated microbial communities from plants grown in Nebraska, USA.</title>
        <authorList>
            <person name="Schachtman D."/>
        </authorList>
    </citation>
    <scope>NUCLEOTIDE SEQUENCE [LARGE SCALE GENOMIC DNA]</scope>
    <source>
        <strain evidence="1 2">BE211</strain>
    </source>
</reference>
<comment type="caution">
    <text evidence="1">The sequence shown here is derived from an EMBL/GenBank/DDBJ whole genome shotgun (WGS) entry which is preliminary data.</text>
</comment>
<organism evidence="1 2">
    <name type="scientific">Fictibacillus barbaricus</name>
    <dbReference type="NCBI Taxonomy" id="182136"/>
    <lineage>
        <taxon>Bacteria</taxon>
        <taxon>Bacillati</taxon>
        <taxon>Bacillota</taxon>
        <taxon>Bacilli</taxon>
        <taxon>Bacillales</taxon>
        <taxon>Fictibacillaceae</taxon>
        <taxon>Fictibacillus</taxon>
    </lineage>
</organism>
<gene>
    <name evidence="1" type="ORF">J2X07_003192</name>
</gene>
<sequence>MSKFETYDLEAIKGIAKHYEDPYWFDRLIKITGKPVDFVIEGAKKISEKKTDEVLKAVNDGIQLGLYKAIKGVNKFHNEKKILMNYNKVKDISISSVSEIKNLPLKDIDQVANQFKTINKVLATGAGVVLGGLASASFVAPLAIPLVVTADLGSTLTLLIKHISLISTSFGYSSKDNSNIHFILEAMTPIQCNENGGYLSNKVNHQKNLRFGADFIKKNHDNLFDLIGKNEAPKIIQLLHTLAQRLGISLTEKEFAMLIPVIGAIGNGMVNNFFLESAHQTAHNYFRKKTLEERYGKNQVAEEIGNQRELIRKEKELSKSNGLAFN</sequence>
<dbReference type="PANTHER" id="PTHR41260">
    <property type="entry name" value="PROTEIN ECSC"/>
    <property type="match status" value="1"/>
</dbReference>
<dbReference type="RefSeq" id="WP_310260745.1">
    <property type="nucleotide sequence ID" value="NZ_JAVDWA010000006.1"/>
</dbReference>
<dbReference type="PANTHER" id="PTHR41260:SF1">
    <property type="entry name" value="PROTEIN ECSC"/>
    <property type="match status" value="1"/>
</dbReference>
<evidence type="ECO:0008006" key="3">
    <source>
        <dbReference type="Google" id="ProtNLM"/>
    </source>
</evidence>
<dbReference type="InterPro" id="IPR024787">
    <property type="entry name" value="EcsC"/>
</dbReference>
<name>A0ABU1U3Z0_9BACL</name>
<dbReference type="Pfam" id="PF12787">
    <property type="entry name" value="EcsC"/>
    <property type="match status" value="1"/>
</dbReference>
<evidence type="ECO:0000313" key="2">
    <source>
        <dbReference type="Proteomes" id="UP001258181"/>
    </source>
</evidence>
<accession>A0ABU1U3Z0</accession>
<dbReference type="Proteomes" id="UP001258181">
    <property type="component" value="Unassembled WGS sequence"/>
</dbReference>
<evidence type="ECO:0000313" key="1">
    <source>
        <dbReference type="EMBL" id="MDR7074197.1"/>
    </source>
</evidence>
<proteinExistence type="predicted"/>
<dbReference type="EMBL" id="JAVDWA010000006">
    <property type="protein sequence ID" value="MDR7074197.1"/>
    <property type="molecule type" value="Genomic_DNA"/>
</dbReference>
<protein>
    <recommendedName>
        <fullName evidence="3">EcsC family protein</fullName>
    </recommendedName>
</protein>